<keyword evidence="4" id="KW-0698">rRNA processing</keyword>
<comment type="similarity">
    <text evidence="2">Belongs to the UTP11 family.</text>
</comment>
<gene>
    <name evidence="8" type="ORF">BXYJ_LOCUS6408</name>
</gene>
<evidence type="ECO:0000256" key="2">
    <source>
        <dbReference type="ARBA" id="ARBA00008105"/>
    </source>
</evidence>
<dbReference type="PANTHER" id="PTHR12838:SF0">
    <property type="entry name" value="U3 SMALL NUCLEOLAR RNA-ASSOCIATED PROTEIN 11-RELATED"/>
    <property type="match status" value="1"/>
</dbReference>
<dbReference type="Proteomes" id="UP000659654">
    <property type="component" value="Unassembled WGS sequence"/>
</dbReference>
<evidence type="ECO:0000256" key="1">
    <source>
        <dbReference type="ARBA" id="ARBA00004604"/>
    </source>
</evidence>
<dbReference type="InterPro" id="IPR036065">
    <property type="entry name" value="BolA-like_sf"/>
</dbReference>
<proteinExistence type="inferred from homology"/>
<sequence>MRERAGEGVRKAGSKEADDSEHFKPVHAEVECEGQHNVPKGVEMEFRVQIASGKFDGLSKTYVILIILVATLTLYTTMSFNRAQKAVGREHRERGQLIDRKHLGLLEKKKDWIQRTRAHQKKSNKLKKLRTKALERNQDEFDFHMVNSQVGFDGIHREAKHTDPEESFVQNLLNDVTDINYVRHKLALERKKIDKLKSVLHMTDSNAKRNTHTFFVEDDQEVSELTTEKLFGISSSLIDRKSNRIPEEKLRSQAIAVADKASAMEIEKQRHAMYEELDKRVKRERELNIVLQKLELKKAVQMTNRMDKPKLISKATNEKPACFKWKFERKK</sequence>
<feature type="region of interest" description="Disordered" evidence="6">
    <location>
        <begin position="1"/>
        <end position="25"/>
    </location>
</feature>
<dbReference type="PANTHER" id="PTHR12838">
    <property type="entry name" value="U3 SMALL NUCLEOLAR RNA-ASSOCIATED PROTEIN 11"/>
    <property type="match status" value="1"/>
</dbReference>
<evidence type="ECO:0000256" key="3">
    <source>
        <dbReference type="ARBA" id="ARBA00020121"/>
    </source>
</evidence>
<accession>A0A811L120</accession>
<dbReference type="GO" id="GO:0006364">
    <property type="term" value="P:rRNA processing"/>
    <property type="evidence" value="ECO:0007669"/>
    <property type="project" value="UniProtKB-KW"/>
</dbReference>
<dbReference type="GO" id="GO:0032040">
    <property type="term" value="C:small-subunit processome"/>
    <property type="evidence" value="ECO:0007669"/>
    <property type="project" value="InterPro"/>
</dbReference>
<organism evidence="8 9">
    <name type="scientific">Bursaphelenchus xylophilus</name>
    <name type="common">Pinewood nematode worm</name>
    <name type="synonym">Aphelenchoides xylophilus</name>
    <dbReference type="NCBI Taxonomy" id="6326"/>
    <lineage>
        <taxon>Eukaryota</taxon>
        <taxon>Metazoa</taxon>
        <taxon>Ecdysozoa</taxon>
        <taxon>Nematoda</taxon>
        <taxon>Chromadorea</taxon>
        <taxon>Rhabditida</taxon>
        <taxon>Tylenchina</taxon>
        <taxon>Tylenchomorpha</taxon>
        <taxon>Aphelenchoidea</taxon>
        <taxon>Aphelenchoididae</taxon>
        <taxon>Bursaphelenchus</taxon>
    </lineage>
</organism>
<keyword evidence="5" id="KW-0539">Nucleus</keyword>
<dbReference type="SMR" id="A0A811L120"/>
<dbReference type="Proteomes" id="UP000582659">
    <property type="component" value="Unassembled WGS sequence"/>
</dbReference>
<comment type="subcellular location">
    <subcellularLocation>
        <location evidence="1">Nucleus</location>
        <location evidence="1">Nucleolus</location>
    </subcellularLocation>
</comment>
<evidence type="ECO:0000256" key="7">
    <source>
        <dbReference type="SAM" id="Phobius"/>
    </source>
</evidence>
<protein>
    <recommendedName>
        <fullName evidence="3">Probable U3 small nucleolar RNA-associated protein 11</fullName>
    </recommendedName>
</protein>
<evidence type="ECO:0000313" key="9">
    <source>
        <dbReference type="Proteomes" id="UP000659654"/>
    </source>
</evidence>
<name>A0A811L120_BURXY</name>
<keyword evidence="7" id="KW-1133">Transmembrane helix</keyword>
<dbReference type="InterPro" id="IPR007144">
    <property type="entry name" value="SSU_processome_Utp11"/>
</dbReference>
<dbReference type="Pfam" id="PF03998">
    <property type="entry name" value="Utp11"/>
    <property type="match status" value="1"/>
</dbReference>
<keyword evidence="7" id="KW-0812">Transmembrane</keyword>
<feature type="transmembrane region" description="Helical" evidence="7">
    <location>
        <begin position="62"/>
        <end position="80"/>
    </location>
</feature>
<evidence type="ECO:0000256" key="4">
    <source>
        <dbReference type="ARBA" id="ARBA00022552"/>
    </source>
</evidence>
<dbReference type="EMBL" id="CAJFCV020000003">
    <property type="protein sequence ID" value="CAG9107368.1"/>
    <property type="molecule type" value="Genomic_DNA"/>
</dbReference>
<dbReference type="EMBL" id="CAJFDI010000003">
    <property type="protein sequence ID" value="CAD5220897.1"/>
    <property type="molecule type" value="Genomic_DNA"/>
</dbReference>
<comment type="caution">
    <text evidence="8">The sequence shown here is derived from an EMBL/GenBank/DDBJ whole genome shotgun (WGS) entry which is preliminary data.</text>
</comment>
<evidence type="ECO:0000313" key="8">
    <source>
        <dbReference type="EMBL" id="CAD5220897.1"/>
    </source>
</evidence>
<keyword evidence="7" id="KW-0472">Membrane</keyword>
<dbReference type="OrthoDB" id="29058at2759"/>
<keyword evidence="9" id="KW-1185">Reference proteome</keyword>
<evidence type="ECO:0000256" key="6">
    <source>
        <dbReference type="SAM" id="MobiDB-lite"/>
    </source>
</evidence>
<dbReference type="Gene3D" id="3.30.300.90">
    <property type="entry name" value="BolA-like"/>
    <property type="match status" value="1"/>
</dbReference>
<dbReference type="AlphaFoldDB" id="A0A811L120"/>
<evidence type="ECO:0000256" key="5">
    <source>
        <dbReference type="ARBA" id="ARBA00023242"/>
    </source>
</evidence>
<reference evidence="8" key="1">
    <citation type="submission" date="2020-09" db="EMBL/GenBank/DDBJ databases">
        <authorList>
            <person name="Kikuchi T."/>
        </authorList>
    </citation>
    <scope>NUCLEOTIDE SEQUENCE</scope>
    <source>
        <strain evidence="8">Ka4C1</strain>
    </source>
</reference>